<feature type="region of interest" description="Disordered" evidence="3">
    <location>
        <begin position="92"/>
        <end position="118"/>
    </location>
</feature>
<dbReference type="GO" id="GO:0003677">
    <property type="term" value="F:DNA binding"/>
    <property type="evidence" value="ECO:0007669"/>
    <property type="project" value="InterPro"/>
</dbReference>
<dbReference type="RefSeq" id="WP_141973523.1">
    <property type="nucleotide sequence ID" value="NZ_VFPO01000001.1"/>
</dbReference>
<dbReference type="Pfam" id="PF13191">
    <property type="entry name" value="AAA_16"/>
    <property type="match status" value="1"/>
</dbReference>
<evidence type="ECO:0000313" key="6">
    <source>
        <dbReference type="Proteomes" id="UP000316706"/>
    </source>
</evidence>
<dbReference type="Gene3D" id="1.10.10.10">
    <property type="entry name" value="Winged helix-like DNA-binding domain superfamily/Winged helix DNA-binding domain"/>
    <property type="match status" value="1"/>
</dbReference>
<gene>
    <name evidence="5" type="ORF">FHX41_5761</name>
</gene>
<dbReference type="GO" id="GO:0006355">
    <property type="term" value="P:regulation of DNA-templated transcription"/>
    <property type="evidence" value="ECO:0007669"/>
    <property type="project" value="InterPro"/>
</dbReference>
<dbReference type="InterPro" id="IPR027417">
    <property type="entry name" value="P-loop_NTPase"/>
</dbReference>
<keyword evidence="1" id="KW-0547">Nucleotide-binding</keyword>
<evidence type="ECO:0000313" key="5">
    <source>
        <dbReference type="EMBL" id="TQM71977.1"/>
    </source>
</evidence>
<dbReference type="PRINTS" id="PR00038">
    <property type="entry name" value="HTHLUXR"/>
</dbReference>
<dbReference type="PROSITE" id="PS50043">
    <property type="entry name" value="HTH_LUXR_2"/>
    <property type="match status" value="1"/>
</dbReference>
<dbReference type="OrthoDB" id="483at2"/>
<evidence type="ECO:0000256" key="1">
    <source>
        <dbReference type="ARBA" id="ARBA00022741"/>
    </source>
</evidence>
<dbReference type="InterPro" id="IPR041664">
    <property type="entry name" value="AAA_16"/>
</dbReference>
<dbReference type="PANTHER" id="PTHR16305:SF35">
    <property type="entry name" value="TRANSCRIPTIONAL ACTIVATOR DOMAIN"/>
    <property type="match status" value="1"/>
</dbReference>
<dbReference type="Pfam" id="PF00196">
    <property type="entry name" value="GerE"/>
    <property type="match status" value="1"/>
</dbReference>
<dbReference type="InterPro" id="IPR016032">
    <property type="entry name" value="Sig_transdc_resp-reg_C-effctor"/>
</dbReference>
<keyword evidence="6" id="KW-1185">Reference proteome</keyword>
<dbReference type="InterPro" id="IPR000792">
    <property type="entry name" value="Tscrpt_reg_LuxR_C"/>
</dbReference>
<sequence>MVGQSLCGRVAEVSEIEHLVRRAKEGAGGGALILRGEAGIGKTALLDHAADRAAGMRVLRGSGVEGEADVPFAALHLLLGDLVDAAGLSGPADRAGRAAPADPADPADPAGPAGRLPGPQAAALGAALGLGRPDPADRLLVGLALLTLLGGPGAGAPALVLVDDAQWLDRESADALLFAARRASARGIAFLFAVRDGAAWPRTGLPELHLTGLPPDDARRLLERRGTPADRIDRVIGRARGNPLALIEFASAESELLARAPAEFARAVRGLPEPARTLLAAAAADETGGPDVVVRAAGHLGIPFGALEPAEDAGLVSVTRTAVGFPHPLARAAAYQGVPVTRRIAVHRALAEAHARAGDAERRVRHLAAAALGTDEAVAAELEEAADGVAPPVAAFACERAARLAGDPEVRARRLVAAAEAELAGGRPGRARALADEAARAHHAPEAARTASRTRARIDLVRAGLELEHGVPQAAGRMLLERAAACDDPAVRAELLEAAAFHAWTCGDAETAARAVKFRGECADAGAGGPVLVAAVSALLDADVAAARRVLAERPGGVADERLRLLSAEAALLAGDDTAAAEQSAQLVAHLRERGRTALVPRALGVQAWSRLLHGAHDDARNLTREALELAERIGQRRQAAALRAIGAQQAAIEGDEARCRALPADGPAGDALGLLHLGLGRPDDALEHLQDAHRDAPAHSPQVVLALADTVEAAAAAGRPAAAGAAMARLEAFARTAGMPWADGVAARCRALLAADDAEAERHFALALAAHRRGGGRPFERARTDLLFGEWLRRSRRRARARTRLGAALEVFERLGAVPWAERARGELRAAGQGVRTGDGDPRDRLTAQELQVVRLAMTGATNRQIAARLRLSHRTVAYHLYKAFPKLGVASRAELHRCVPAAEAGAGRPA</sequence>
<dbReference type="SUPFAM" id="SSF46894">
    <property type="entry name" value="C-terminal effector domain of the bipartite response regulators"/>
    <property type="match status" value="1"/>
</dbReference>
<dbReference type="GO" id="GO:0005524">
    <property type="term" value="F:ATP binding"/>
    <property type="evidence" value="ECO:0007669"/>
    <property type="project" value="UniProtKB-KW"/>
</dbReference>
<dbReference type="InterPro" id="IPR036388">
    <property type="entry name" value="WH-like_DNA-bd_sf"/>
</dbReference>
<dbReference type="Proteomes" id="UP000316706">
    <property type="component" value="Unassembled WGS sequence"/>
</dbReference>
<evidence type="ECO:0000256" key="2">
    <source>
        <dbReference type="ARBA" id="ARBA00022840"/>
    </source>
</evidence>
<dbReference type="PANTHER" id="PTHR16305">
    <property type="entry name" value="TESTICULAR SOLUBLE ADENYLYL CYCLASE"/>
    <property type="match status" value="1"/>
</dbReference>
<comment type="caution">
    <text evidence="5">The sequence shown here is derived from an EMBL/GenBank/DDBJ whole genome shotgun (WGS) entry which is preliminary data.</text>
</comment>
<dbReference type="SUPFAM" id="SSF52540">
    <property type="entry name" value="P-loop containing nucleoside triphosphate hydrolases"/>
    <property type="match status" value="1"/>
</dbReference>
<dbReference type="SMART" id="SM00421">
    <property type="entry name" value="HTH_LUXR"/>
    <property type="match status" value="1"/>
</dbReference>
<feature type="domain" description="HTH luxR-type" evidence="4">
    <location>
        <begin position="840"/>
        <end position="905"/>
    </location>
</feature>
<dbReference type="EMBL" id="VFPO01000001">
    <property type="protein sequence ID" value="TQM71977.1"/>
    <property type="molecule type" value="Genomic_DNA"/>
</dbReference>
<accession>A0A543IN20</accession>
<evidence type="ECO:0000259" key="4">
    <source>
        <dbReference type="PROSITE" id="PS50043"/>
    </source>
</evidence>
<organism evidence="5 6">
    <name type="scientific">Actinomadura hallensis</name>
    <dbReference type="NCBI Taxonomy" id="337895"/>
    <lineage>
        <taxon>Bacteria</taxon>
        <taxon>Bacillati</taxon>
        <taxon>Actinomycetota</taxon>
        <taxon>Actinomycetes</taxon>
        <taxon>Streptosporangiales</taxon>
        <taxon>Thermomonosporaceae</taxon>
        <taxon>Actinomadura</taxon>
    </lineage>
</organism>
<dbReference type="GO" id="GO:0004016">
    <property type="term" value="F:adenylate cyclase activity"/>
    <property type="evidence" value="ECO:0007669"/>
    <property type="project" value="TreeGrafter"/>
</dbReference>
<dbReference type="GO" id="GO:0005737">
    <property type="term" value="C:cytoplasm"/>
    <property type="evidence" value="ECO:0007669"/>
    <property type="project" value="TreeGrafter"/>
</dbReference>
<dbReference type="AlphaFoldDB" id="A0A543IN20"/>
<evidence type="ECO:0000256" key="3">
    <source>
        <dbReference type="SAM" id="MobiDB-lite"/>
    </source>
</evidence>
<keyword evidence="2" id="KW-0067">ATP-binding</keyword>
<reference evidence="5 6" key="1">
    <citation type="submission" date="2019-06" db="EMBL/GenBank/DDBJ databases">
        <title>Sequencing the genomes of 1000 actinobacteria strains.</title>
        <authorList>
            <person name="Klenk H.-P."/>
        </authorList>
    </citation>
    <scope>NUCLEOTIDE SEQUENCE [LARGE SCALE GENOMIC DNA]</scope>
    <source>
        <strain evidence="5 6">DSM 45043</strain>
    </source>
</reference>
<dbReference type="CDD" id="cd06170">
    <property type="entry name" value="LuxR_C_like"/>
    <property type="match status" value="1"/>
</dbReference>
<proteinExistence type="predicted"/>
<name>A0A543IN20_9ACTN</name>
<protein>
    <submittedName>
        <fullName evidence="5">Regulatory LuxR family protein</fullName>
    </submittedName>
</protein>